<proteinExistence type="predicted"/>
<dbReference type="Pfam" id="PF01734">
    <property type="entry name" value="Patatin"/>
    <property type="match status" value="1"/>
</dbReference>
<protein>
    <submittedName>
        <fullName evidence="4">CBASS cGAMP-activated phospholipase</fullName>
    </submittedName>
</protein>
<accession>A0ABY9YWB6</accession>
<feature type="short sequence motif" description="GXSXG" evidence="2">
    <location>
        <begin position="46"/>
        <end position="50"/>
    </location>
</feature>
<keyword evidence="2" id="KW-0378">Hydrolase</keyword>
<feature type="short sequence motif" description="GXGXXG" evidence="2">
    <location>
        <begin position="14"/>
        <end position="19"/>
    </location>
</feature>
<gene>
    <name evidence="4" type="ORF">PDM29_17200</name>
</gene>
<dbReference type="InterPro" id="IPR002641">
    <property type="entry name" value="PNPLA_dom"/>
</dbReference>
<dbReference type="NCBIfam" id="NF041079">
    <property type="entry name" value="CBASS_lipase"/>
    <property type="match status" value="1"/>
</dbReference>
<dbReference type="Proteomes" id="UP001302072">
    <property type="component" value="Chromosome"/>
</dbReference>
<evidence type="ECO:0000313" key="5">
    <source>
        <dbReference type="Proteomes" id="UP001302072"/>
    </source>
</evidence>
<dbReference type="EMBL" id="CP115541">
    <property type="protein sequence ID" value="WNH54740.1"/>
    <property type="molecule type" value="Genomic_DNA"/>
</dbReference>
<dbReference type="CDD" id="cd07199">
    <property type="entry name" value="Pat17_PNPLA8_PNPLA9_like"/>
    <property type="match status" value="1"/>
</dbReference>
<feature type="active site" description="Nucleophile" evidence="2">
    <location>
        <position position="48"/>
    </location>
</feature>
<feature type="short sequence motif" description="DGA/G" evidence="2">
    <location>
        <begin position="178"/>
        <end position="180"/>
    </location>
</feature>
<sequence>MADIPTYHVLALSGGGYRGLYTATVLAELEAVLGRPIAAHFDLICGTSAGGMLALGLANEIPALELKGLFEDQGNRIFGRRSLARRLFGFWLAAKHDSAGLQGVLNERFGSTTIGDLKHRVLIPAVNYTTGRGQFFKTPHHPTFELDHRMQVTDVAMATAAAPVYFPLSRNDRGVFADGGLVGNAPGLFGLHEVRTFLAPGGQAEIRVLSIGTMTIGATLRGGATLDRGFGMWRGGLFDLVISAQESSVDYMLRQSLGDKYLQIDDQATPDQCRDIKALDRVSVGATNTLKDRGKHAAQRALGNPLFKPFRDHIAASPVFYHGALKNA</sequence>
<dbReference type="InterPro" id="IPR016035">
    <property type="entry name" value="Acyl_Trfase/lysoPLipase"/>
</dbReference>
<dbReference type="Gene3D" id="3.40.1090.10">
    <property type="entry name" value="Cytosolic phospholipase A2 catalytic domain"/>
    <property type="match status" value="1"/>
</dbReference>
<dbReference type="PANTHER" id="PTHR24138">
    <property type="entry name" value="INTRACELLLAR PHOSPHOLIPASE A FAMILY"/>
    <property type="match status" value="1"/>
</dbReference>
<keyword evidence="1 2" id="KW-0443">Lipid metabolism</keyword>
<reference evidence="4 5" key="1">
    <citation type="submission" date="2022-12" db="EMBL/GenBank/DDBJ databases">
        <title>Two new species, Stenotrophomonas aracearum and Stenotrophomonas oahuensis, isolated from Anthurium (Araceae family) in Hawaii.</title>
        <authorList>
            <person name="Chunag S.C."/>
            <person name="Dobhal S."/>
            <person name="Alvarez A."/>
            <person name="Arif M."/>
        </authorList>
    </citation>
    <scope>NUCLEOTIDE SEQUENCE [LARGE SCALE GENOMIC DNA]</scope>
    <source>
        <strain evidence="4 5">A5586</strain>
    </source>
</reference>
<keyword evidence="5" id="KW-1185">Reference proteome</keyword>
<dbReference type="InterPro" id="IPR047156">
    <property type="entry name" value="Teg/CotR/CapV-like"/>
</dbReference>
<dbReference type="SUPFAM" id="SSF52151">
    <property type="entry name" value="FabD/lysophospholipase-like"/>
    <property type="match status" value="1"/>
</dbReference>
<feature type="domain" description="PNPLA" evidence="3">
    <location>
        <begin position="10"/>
        <end position="191"/>
    </location>
</feature>
<feature type="active site" description="Proton acceptor" evidence="2">
    <location>
        <position position="178"/>
    </location>
</feature>
<evidence type="ECO:0000259" key="3">
    <source>
        <dbReference type="PROSITE" id="PS51635"/>
    </source>
</evidence>
<organism evidence="4 5">
    <name type="scientific">Stenotrophomonas oahuensis</name>
    <dbReference type="NCBI Taxonomy" id="3003271"/>
    <lineage>
        <taxon>Bacteria</taxon>
        <taxon>Pseudomonadati</taxon>
        <taxon>Pseudomonadota</taxon>
        <taxon>Gammaproteobacteria</taxon>
        <taxon>Lysobacterales</taxon>
        <taxon>Lysobacteraceae</taxon>
        <taxon>Stenotrophomonas</taxon>
    </lineage>
</organism>
<dbReference type="PROSITE" id="PS51635">
    <property type="entry name" value="PNPLA"/>
    <property type="match status" value="1"/>
</dbReference>
<evidence type="ECO:0000256" key="1">
    <source>
        <dbReference type="ARBA" id="ARBA00023098"/>
    </source>
</evidence>
<name>A0ABY9YWB6_9GAMM</name>
<evidence type="ECO:0000313" key="4">
    <source>
        <dbReference type="EMBL" id="WNH54740.1"/>
    </source>
</evidence>
<evidence type="ECO:0000256" key="2">
    <source>
        <dbReference type="PROSITE-ProRule" id="PRU01161"/>
    </source>
</evidence>
<keyword evidence="2" id="KW-0442">Lipid degradation</keyword>
<dbReference type="PANTHER" id="PTHR24138:SF12">
    <property type="entry name" value="PATATIN FAMILY PROTEIN"/>
    <property type="match status" value="1"/>
</dbReference>